<reference evidence="2 3" key="1">
    <citation type="submission" date="2016-10" db="EMBL/GenBank/DDBJ databases">
        <authorList>
            <person name="Varghese N."/>
            <person name="Submissions S."/>
        </authorList>
    </citation>
    <scope>NUCLEOTIDE SEQUENCE [LARGE SCALE GENOMIC DNA]</scope>
    <source>
        <strain evidence="2 3">DSM 18839</strain>
    </source>
</reference>
<feature type="domain" description="DSBA-like thioredoxin" evidence="1">
    <location>
        <begin position="3"/>
        <end position="198"/>
    </location>
</feature>
<evidence type="ECO:0000259" key="1">
    <source>
        <dbReference type="Pfam" id="PF01323"/>
    </source>
</evidence>
<dbReference type="GO" id="GO:0016853">
    <property type="term" value="F:isomerase activity"/>
    <property type="evidence" value="ECO:0007669"/>
    <property type="project" value="UniProtKB-KW"/>
</dbReference>
<protein>
    <submittedName>
        <fullName evidence="2">Predicted dithiol-disulfide isomerase, DsbA family</fullName>
    </submittedName>
</protein>
<dbReference type="CDD" id="cd03024">
    <property type="entry name" value="DsbA_FrnE"/>
    <property type="match status" value="1"/>
</dbReference>
<accession>A0A8G2BG13</accession>
<comment type="caution">
    <text evidence="2">The sequence shown here is derived from an EMBL/GenBank/DDBJ whole genome shotgun (WGS) entry which is preliminary data.</text>
</comment>
<dbReference type="Proteomes" id="UP000198615">
    <property type="component" value="Unassembled WGS sequence"/>
</dbReference>
<dbReference type="EMBL" id="FNBW01000001">
    <property type="protein sequence ID" value="SDF09479.1"/>
    <property type="molecule type" value="Genomic_DNA"/>
</dbReference>
<dbReference type="PANTHER" id="PTHR13887">
    <property type="entry name" value="GLUTATHIONE S-TRANSFERASE KAPPA"/>
    <property type="match status" value="1"/>
</dbReference>
<dbReference type="SUPFAM" id="SSF52833">
    <property type="entry name" value="Thioredoxin-like"/>
    <property type="match status" value="1"/>
</dbReference>
<gene>
    <name evidence="2" type="ORF">SAMN05660686_00223</name>
</gene>
<dbReference type="PANTHER" id="PTHR13887:SF41">
    <property type="entry name" value="THIOREDOXIN SUPERFAMILY PROTEIN"/>
    <property type="match status" value="1"/>
</dbReference>
<name>A0A8G2BG13_9PROT</name>
<dbReference type="RefSeq" id="WP_028794920.1">
    <property type="nucleotide sequence ID" value="NZ_FNBW01000001.1"/>
</dbReference>
<evidence type="ECO:0000313" key="2">
    <source>
        <dbReference type="EMBL" id="SDF09479.1"/>
    </source>
</evidence>
<sequence>MRIDIFSDVVCPWCFIGKRRLERALAQRPQEQVEIHWRAFQLNPDMPVQGMPRQTYLQTKFGGPERAAQIYETIRENGRKEGLDFQFDKIGTTPNTVRAHRLIRFASERGASDALVERLFTGYFYDGQNIGDVETLADIAAEAGLDRDEAIEFLNSNEAVADVLAETRFAYENGINGVPCFIFDRRYALAGAQEPEAFFPLFELVQNEAAARPAAANTA</sequence>
<dbReference type="InterPro" id="IPR036249">
    <property type="entry name" value="Thioredoxin-like_sf"/>
</dbReference>
<proteinExistence type="predicted"/>
<dbReference type="Pfam" id="PF01323">
    <property type="entry name" value="DSBA"/>
    <property type="match status" value="1"/>
</dbReference>
<keyword evidence="3" id="KW-1185">Reference proteome</keyword>
<dbReference type="Gene3D" id="3.40.30.10">
    <property type="entry name" value="Glutaredoxin"/>
    <property type="match status" value="1"/>
</dbReference>
<evidence type="ECO:0000313" key="3">
    <source>
        <dbReference type="Proteomes" id="UP000198615"/>
    </source>
</evidence>
<organism evidence="2 3">
    <name type="scientific">Thalassobaculum litoreum DSM 18839</name>
    <dbReference type="NCBI Taxonomy" id="1123362"/>
    <lineage>
        <taxon>Bacteria</taxon>
        <taxon>Pseudomonadati</taxon>
        <taxon>Pseudomonadota</taxon>
        <taxon>Alphaproteobacteria</taxon>
        <taxon>Rhodospirillales</taxon>
        <taxon>Thalassobaculaceae</taxon>
        <taxon>Thalassobaculum</taxon>
    </lineage>
</organism>
<dbReference type="GO" id="GO:0016491">
    <property type="term" value="F:oxidoreductase activity"/>
    <property type="evidence" value="ECO:0007669"/>
    <property type="project" value="InterPro"/>
</dbReference>
<dbReference type="InterPro" id="IPR001853">
    <property type="entry name" value="DSBA-like_thioredoxin_dom"/>
</dbReference>
<dbReference type="AlphaFoldDB" id="A0A8G2BG13"/>
<dbReference type="OrthoDB" id="9799122at2"/>
<keyword evidence="2" id="KW-0413">Isomerase</keyword>